<proteinExistence type="inferred from homology"/>
<dbReference type="InterPro" id="IPR013563">
    <property type="entry name" value="Oligopep_ABC_C"/>
</dbReference>
<evidence type="ECO:0000256" key="3">
    <source>
        <dbReference type="ARBA" id="ARBA00022741"/>
    </source>
</evidence>
<dbReference type="InterPro" id="IPR003439">
    <property type="entry name" value="ABC_transporter-like_ATP-bd"/>
</dbReference>
<protein>
    <submittedName>
        <fullName evidence="6">Peptide ABC transporter ATP-binding protein</fullName>
    </submittedName>
</protein>
<dbReference type="RefSeq" id="WP_123630628.1">
    <property type="nucleotide sequence ID" value="NZ_AYKH01000009.1"/>
</dbReference>
<dbReference type="InterPro" id="IPR017871">
    <property type="entry name" value="ABC_transporter-like_CS"/>
</dbReference>
<comment type="caution">
    <text evidence="6">The sequence shown here is derived from an EMBL/GenBank/DDBJ whole genome shotgun (WGS) entry which is preliminary data.</text>
</comment>
<dbReference type="InterPro" id="IPR027417">
    <property type="entry name" value="P-loop_NTPase"/>
</dbReference>
<dbReference type="GO" id="GO:0005524">
    <property type="term" value="F:ATP binding"/>
    <property type="evidence" value="ECO:0007669"/>
    <property type="project" value="UniProtKB-KW"/>
</dbReference>
<dbReference type="GO" id="GO:0055085">
    <property type="term" value="P:transmembrane transport"/>
    <property type="evidence" value="ECO:0007669"/>
    <property type="project" value="UniProtKB-ARBA"/>
</dbReference>
<evidence type="ECO:0000259" key="5">
    <source>
        <dbReference type="PROSITE" id="PS50893"/>
    </source>
</evidence>
<sequence>MNDPLLRVRDLKVHFPLAPAWPWQTAGALRAVDGVDLDLDSGRTLGLVGESGCGKSTLARALTGLAPVSAGRIELDGRALGGERAAAARRLRRDVQMIFQDPLASLDPRMTVGQIVAEPLRHLRREWSRAERGRRVRAMLEEVGLSAHHINRYPHEFSGGQCQRIGIARALVVEPRVLICDEPVSALDVSIQARILELLARLRDRFGIALLFIAHDLAVVRQISDAVAVMYLGRLVERGPAATLFDAPAHPYTRALASAVPRPDPAGERSRRRIRLHGELPSPADPPSGCVFRTRCPWAQADCASQVPRLREHGPDRRVACHHAEAIAAGEIVAA</sequence>
<accession>A0A423PSF3</accession>
<feature type="domain" description="ABC transporter" evidence="5">
    <location>
        <begin position="6"/>
        <end position="257"/>
    </location>
</feature>
<dbReference type="CDD" id="cd03257">
    <property type="entry name" value="ABC_NikE_OppD_transporters"/>
    <property type="match status" value="1"/>
</dbReference>
<dbReference type="GO" id="GO:0016887">
    <property type="term" value="F:ATP hydrolysis activity"/>
    <property type="evidence" value="ECO:0007669"/>
    <property type="project" value="InterPro"/>
</dbReference>
<evidence type="ECO:0000256" key="2">
    <source>
        <dbReference type="ARBA" id="ARBA00022448"/>
    </source>
</evidence>
<reference evidence="6 7" key="1">
    <citation type="submission" date="2013-10" db="EMBL/GenBank/DDBJ databases">
        <title>Salinisphaera orenii MK-B5 Genome Sequencing.</title>
        <authorList>
            <person name="Lai Q."/>
            <person name="Li C."/>
            <person name="Shao Z."/>
        </authorList>
    </citation>
    <scope>NUCLEOTIDE SEQUENCE [LARGE SCALE GENOMIC DNA]</scope>
    <source>
        <strain evidence="6 7">MK-B5</strain>
    </source>
</reference>
<dbReference type="SMART" id="SM00382">
    <property type="entry name" value="AAA"/>
    <property type="match status" value="1"/>
</dbReference>
<dbReference type="Gene3D" id="3.40.50.300">
    <property type="entry name" value="P-loop containing nucleotide triphosphate hydrolases"/>
    <property type="match status" value="1"/>
</dbReference>
<dbReference type="Pfam" id="PF00005">
    <property type="entry name" value="ABC_tran"/>
    <property type="match status" value="1"/>
</dbReference>
<dbReference type="AlphaFoldDB" id="A0A423PSF3"/>
<keyword evidence="4 6" id="KW-0067">ATP-binding</keyword>
<dbReference type="InterPro" id="IPR003593">
    <property type="entry name" value="AAA+_ATPase"/>
</dbReference>
<comment type="similarity">
    <text evidence="1">Belongs to the ABC transporter superfamily.</text>
</comment>
<keyword evidence="7" id="KW-1185">Reference proteome</keyword>
<dbReference type="PANTHER" id="PTHR43776">
    <property type="entry name" value="TRANSPORT ATP-BINDING PROTEIN"/>
    <property type="match status" value="1"/>
</dbReference>
<dbReference type="NCBIfam" id="TIGR01727">
    <property type="entry name" value="oligo_HPY"/>
    <property type="match status" value="1"/>
</dbReference>
<dbReference type="Proteomes" id="UP000283993">
    <property type="component" value="Unassembled WGS sequence"/>
</dbReference>
<dbReference type="Pfam" id="PF08352">
    <property type="entry name" value="oligo_HPY"/>
    <property type="match status" value="1"/>
</dbReference>
<gene>
    <name evidence="6" type="ORF">SAOR_05935</name>
</gene>
<evidence type="ECO:0000313" key="7">
    <source>
        <dbReference type="Proteomes" id="UP000283993"/>
    </source>
</evidence>
<name>A0A423PSF3_9GAMM</name>
<organism evidence="6 7">
    <name type="scientific">Salinisphaera orenii MK-B5</name>
    <dbReference type="NCBI Taxonomy" id="856730"/>
    <lineage>
        <taxon>Bacteria</taxon>
        <taxon>Pseudomonadati</taxon>
        <taxon>Pseudomonadota</taxon>
        <taxon>Gammaproteobacteria</taxon>
        <taxon>Salinisphaerales</taxon>
        <taxon>Salinisphaeraceae</taxon>
        <taxon>Salinisphaera</taxon>
    </lineage>
</organism>
<dbReference type="GO" id="GO:0015833">
    <property type="term" value="P:peptide transport"/>
    <property type="evidence" value="ECO:0007669"/>
    <property type="project" value="InterPro"/>
</dbReference>
<evidence type="ECO:0000256" key="4">
    <source>
        <dbReference type="ARBA" id="ARBA00022840"/>
    </source>
</evidence>
<dbReference type="PROSITE" id="PS00211">
    <property type="entry name" value="ABC_TRANSPORTER_1"/>
    <property type="match status" value="1"/>
</dbReference>
<dbReference type="EMBL" id="AYKH01000009">
    <property type="protein sequence ID" value="ROO28513.1"/>
    <property type="molecule type" value="Genomic_DNA"/>
</dbReference>
<keyword evidence="2" id="KW-0813">Transport</keyword>
<evidence type="ECO:0000256" key="1">
    <source>
        <dbReference type="ARBA" id="ARBA00005417"/>
    </source>
</evidence>
<evidence type="ECO:0000313" key="6">
    <source>
        <dbReference type="EMBL" id="ROO28513.1"/>
    </source>
</evidence>
<dbReference type="InterPro" id="IPR050319">
    <property type="entry name" value="ABC_transp_ATP-bind"/>
</dbReference>
<dbReference type="PROSITE" id="PS50893">
    <property type="entry name" value="ABC_TRANSPORTER_2"/>
    <property type="match status" value="1"/>
</dbReference>
<dbReference type="FunFam" id="3.40.50.300:FF:000016">
    <property type="entry name" value="Oligopeptide ABC transporter ATP-binding component"/>
    <property type="match status" value="1"/>
</dbReference>
<dbReference type="PANTHER" id="PTHR43776:SF7">
    <property type="entry name" value="D,D-DIPEPTIDE TRANSPORT ATP-BINDING PROTEIN DDPF-RELATED"/>
    <property type="match status" value="1"/>
</dbReference>
<dbReference type="SUPFAM" id="SSF52540">
    <property type="entry name" value="P-loop containing nucleoside triphosphate hydrolases"/>
    <property type="match status" value="1"/>
</dbReference>
<keyword evidence="3" id="KW-0547">Nucleotide-binding</keyword>